<protein>
    <submittedName>
        <fullName evidence="1">Uncharacterized protein</fullName>
    </submittedName>
</protein>
<sequence length="59" mass="6540">MGEKGPSAGLSAQPALFDFKSYTNSHIPRGWYAQKRGICRVPNLRGYRTEAGGTKVWLL</sequence>
<reference evidence="1" key="1">
    <citation type="journal article" date="2014" name="Front. Microbiol.">
        <title>High frequency of phylogenetically diverse reductive dehalogenase-homologous genes in deep subseafloor sedimentary metagenomes.</title>
        <authorList>
            <person name="Kawai M."/>
            <person name="Futagami T."/>
            <person name="Toyoda A."/>
            <person name="Takaki Y."/>
            <person name="Nishi S."/>
            <person name="Hori S."/>
            <person name="Arai W."/>
            <person name="Tsubouchi T."/>
            <person name="Morono Y."/>
            <person name="Uchiyama I."/>
            <person name="Ito T."/>
            <person name="Fujiyama A."/>
            <person name="Inagaki F."/>
            <person name="Takami H."/>
        </authorList>
    </citation>
    <scope>NUCLEOTIDE SEQUENCE</scope>
    <source>
        <strain evidence="1">Expedition CK06-06</strain>
    </source>
</reference>
<evidence type="ECO:0000313" key="1">
    <source>
        <dbReference type="EMBL" id="GAI42874.1"/>
    </source>
</evidence>
<dbReference type="EMBL" id="BARV01031903">
    <property type="protein sequence ID" value="GAI42874.1"/>
    <property type="molecule type" value="Genomic_DNA"/>
</dbReference>
<name>X1QHY5_9ZZZZ</name>
<gene>
    <name evidence="1" type="ORF">S06H3_50389</name>
</gene>
<dbReference type="AlphaFoldDB" id="X1QHY5"/>
<organism evidence="1">
    <name type="scientific">marine sediment metagenome</name>
    <dbReference type="NCBI Taxonomy" id="412755"/>
    <lineage>
        <taxon>unclassified sequences</taxon>
        <taxon>metagenomes</taxon>
        <taxon>ecological metagenomes</taxon>
    </lineage>
</organism>
<comment type="caution">
    <text evidence="1">The sequence shown here is derived from an EMBL/GenBank/DDBJ whole genome shotgun (WGS) entry which is preliminary data.</text>
</comment>
<proteinExistence type="predicted"/>
<accession>X1QHY5</accession>